<gene>
    <name evidence="4" type="ORF">WJX74_009946</name>
</gene>
<dbReference type="Proteomes" id="UP001438707">
    <property type="component" value="Unassembled WGS sequence"/>
</dbReference>
<evidence type="ECO:0000313" key="5">
    <source>
        <dbReference type="Proteomes" id="UP001438707"/>
    </source>
</evidence>
<keyword evidence="2" id="KW-1133">Transmembrane helix</keyword>
<keyword evidence="5" id="KW-1185">Reference proteome</keyword>
<dbReference type="AlphaFoldDB" id="A0AAW1RHK6"/>
<evidence type="ECO:0000256" key="3">
    <source>
        <dbReference type="SAM" id="SignalP"/>
    </source>
</evidence>
<comment type="caution">
    <text evidence="4">The sequence shown here is derived from an EMBL/GenBank/DDBJ whole genome shotgun (WGS) entry which is preliminary data.</text>
</comment>
<feature type="chain" id="PRO_5043643248" evidence="3">
    <location>
        <begin position="22"/>
        <end position="560"/>
    </location>
</feature>
<name>A0AAW1RHK6_9CHLO</name>
<evidence type="ECO:0000256" key="2">
    <source>
        <dbReference type="SAM" id="Phobius"/>
    </source>
</evidence>
<feature type="region of interest" description="Disordered" evidence="1">
    <location>
        <begin position="501"/>
        <end position="523"/>
    </location>
</feature>
<dbReference type="EMBL" id="JALJOS010000011">
    <property type="protein sequence ID" value="KAK9833199.1"/>
    <property type="molecule type" value="Genomic_DNA"/>
</dbReference>
<proteinExistence type="predicted"/>
<keyword evidence="2" id="KW-0472">Membrane</keyword>
<accession>A0AAW1RHK6</accession>
<evidence type="ECO:0000313" key="4">
    <source>
        <dbReference type="EMBL" id="KAK9833199.1"/>
    </source>
</evidence>
<keyword evidence="2" id="KW-0812">Transmembrane</keyword>
<evidence type="ECO:0000256" key="1">
    <source>
        <dbReference type="SAM" id="MobiDB-lite"/>
    </source>
</evidence>
<protein>
    <submittedName>
        <fullName evidence="4">Uncharacterized protein</fullName>
    </submittedName>
</protein>
<sequence>MRQTSTAVLGCLSLCLGFALAQSSAPGPRQYHVPVPVAAPPLQQYAYGSPPGVVGGLFKNLTVPPTAYVSFQTVVQNIALTEFDKATQTYYINSIASYLRGSASQVVILKIDGSARHVASGPPQANQSLIHQGPIPAPQVPAAGPMYRSMAPAPAIRSRSLLQVHTGEAAAASAAAGSTGPVLYIYTAVTLDTSGVGAFVESLFDNTTGVLDPQGIAGPEAVTVQDVITGIANPGYTPHVAAGSPIVSFQVQLTDSRLDDTFLFPLFPLIVLNTVLQPDLTAISLRLDSDDGTNWTILMAVAFNGLPQTNAVTAATNFAKKLNASATNSSVVGFVTPSFVTIQSISDVKQQAANAAGGFLSEAYDGILYNPTVVSGSTGSTVTPNTNAVVNFRMRIASYSEAAWTGSDGTSPSGQDRYLYTLTTWLRNNTSPYAYAQLLGYTVGSIDQNVNVVLPYTSTNPSSVQGANQAVAILTSTLTSNSASIFDPTIFGATTASGITSSGLTTTSPSPPPPATTTKKSHNKGAIAGGVIGGIAGVTILGVAGYFIYKKVSARRPYGQ</sequence>
<organism evidence="4 5">
    <name type="scientific">Apatococcus lobatus</name>
    <dbReference type="NCBI Taxonomy" id="904363"/>
    <lineage>
        <taxon>Eukaryota</taxon>
        <taxon>Viridiplantae</taxon>
        <taxon>Chlorophyta</taxon>
        <taxon>core chlorophytes</taxon>
        <taxon>Trebouxiophyceae</taxon>
        <taxon>Chlorellales</taxon>
        <taxon>Chlorellaceae</taxon>
        <taxon>Apatococcus</taxon>
    </lineage>
</organism>
<feature type="transmembrane region" description="Helical" evidence="2">
    <location>
        <begin position="526"/>
        <end position="549"/>
    </location>
</feature>
<reference evidence="4 5" key="1">
    <citation type="journal article" date="2024" name="Nat. Commun.">
        <title>Phylogenomics reveals the evolutionary origins of lichenization in chlorophyte algae.</title>
        <authorList>
            <person name="Puginier C."/>
            <person name="Libourel C."/>
            <person name="Otte J."/>
            <person name="Skaloud P."/>
            <person name="Haon M."/>
            <person name="Grisel S."/>
            <person name="Petersen M."/>
            <person name="Berrin J.G."/>
            <person name="Delaux P.M."/>
            <person name="Dal Grande F."/>
            <person name="Keller J."/>
        </authorList>
    </citation>
    <scope>NUCLEOTIDE SEQUENCE [LARGE SCALE GENOMIC DNA]</scope>
    <source>
        <strain evidence="4 5">SAG 2145</strain>
    </source>
</reference>
<feature type="signal peptide" evidence="3">
    <location>
        <begin position="1"/>
        <end position="21"/>
    </location>
</feature>
<keyword evidence="3" id="KW-0732">Signal</keyword>